<comment type="caution">
    <text evidence="1">The sequence shown here is derived from an EMBL/GenBank/DDBJ whole genome shotgun (WGS) entry which is preliminary data.</text>
</comment>
<proteinExistence type="predicted"/>
<dbReference type="Proteomes" id="UP000531216">
    <property type="component" value="Unassembled WGS sequence"/>
</dbReference>
<evidence type="ECO:0000313" key="1">
    <source>
        <dbReference type="EMBL" id="MBB3934291.1"/>
    </source>
</evidence>
<dbReference type="RefSeq" id="WP_090958603.1">
    <property type="nucleotide sequence ID" value="NZ_FOOA01000001.1"/>
</dbReference>
<organism evidence="1 2">
    <name type="scientific">Aureimonas phyllosphaerae</name>
    <dbReference type="NCBI Taxonomy" id="1166078"/>
    <lineage>
        <taxon>Bacteria</taxon>
        <taxon>Pseudomonadati</taxon>
        <taxon>Pseudomonadota</taxon>
        <taxon>Alphaproteobacteria</taxon>
        <taxon>Hyphomicrobiales</taxon>
        <taxon>Aurantimonadaceae</taxon>
        <taxon>Aureimonas</taxon>
    </lineage>
</organism>
<keyword evidence="2" id="KW-1185">Reference proteome</keyword>
<dbReference type="EMBL" id="JACIDO010000001">
    <property type="protein sequence ID" value="MBB3934291.1"/>
    <property type="molecule type" value="Genomic_DNA"/>
</dbReference>
<name>A0A7W6FST9_9HYPH</name>
<gene>
    <name evidence="1" type="ORF">GGR05_000402</name>
</gene>
<sequence length="207" mass="22612">MSDDFTKGITLIIDEMKSPKARSQMLASFAREEIAITKSKNEAAIGRTIRKPRITVDGRRDAPLGTVKPDGTIVAEFNYETAAVRWILRQLELESPRLTGTYRESHSVYADGRLIQIGSGGDIPDAIEYVLASDVPYATKLDPKDGLPARSKQAPKGVYQAIAAVAATRFDGEADVFFTWRDVPMAKGGSHRNPAIVVRPNGRPGEV</sequence>
<accession>A0A7W6FST9</accession>
<dbReference type="AlphaFoldDB" id="A0A7W6FST9"/>
<reference evidence="1 2" key="1">
    <citation type="submission" date="2020-08" db="EMBL/GenBank/DDBJ databases">
        <title>Genomic Encyclopedia of Type Strains, Phase IV (KMG-IV): sequencing the most valuable type-strain genomes for metagenomic binning, comparative biology and taxonomic classification.</title>
        <authorList>
            <person name="Goeker M."/>
        </authorList>
    </citation>
    <scope>NUCLEOTIDE SEQUENCE [LARGE SCALE GENOMIC DNA]</scope>
    <source>
        <strain evidence="1 2">DSM 25024</strain>
    </source>
</reference>
<protein>
    <submittedName>
        <fullName evidence="1">Uncharacterized protein</fullName>
    </submittedName>
</protein>
<dbReference type="OrthoDB" id="7303458at2"/>
<evidence type="ECO:0000313" key="2">
    <source>
        <dbReference type="Proteomes" id="UP000531216"/>
    </source>
</evidence>